<dbReference type="FunFam" id="1.10.600.10:FF:000001">
    <property type="entry name" value="Geranylgeranyl diphosphate synthase"/>
    <property type="match status" value="1"/>
</dbReference>
<dbReference type="PANTHER" id="PTHR43281">
    <property type="entry name" value="FARNESYL DIPHOSPHATE SYNTHASE"/>
    <property type="match status" value="1"/>
</dbReference>
<protein>
    <submittedName>
        <fullName evidence="8">Geranylgeranyl diphosphate synthase type II</fullName>
        <ecNumber evidence="8">2.5.1.1</ecNumber>
        <ecNumber evidence="8">2.5.1.10</ecNumber>
        <ecNumber evidence="8">2.5.1.29</ecNumber>
    </submittedName>
</protein>
<evidence type="ECO:0000256" key="5">
    <source>
        <dbReference type="ARBA" id="ARBA00022842"/>
    </source>
</evidence>
<dbReference type="GO" id="GO:0008654">
    <property type="term" value="P:phospholipid biosynthetic process"/>
    <property type="evidence" value="ECO:0007669"/>
    <property type="project" value="UniProtKB-ARBA"/>
</dbReference>
<keyword evidence="6" id="KW-0414">Isoprene biosynthesis</keyword>
<dbReference type="PROSITE" id="PS00723">
    <property type="entry name" value="POLYPRENYL_SYNTHASE_1"/>
    <property type="match status" value="1"/>
</dbReference>
<dbReference type="EC" id="2.5.1.29" evidence="8"/>
<dbReference type="PROSITE" id="PS00444">
    <property type="entry name" value="POLYPRENYL_SYNTHASE_2"/>
    <property type="match status" value="1"/>
</dbReference>
<dbReference type="RefSeq" id="WP_183325276.1">
    <property type="nucleotide sequence ID" value="NZ_JACHXP010000007.1"/>
</dbReference>
<evidence type="ECO:0000256" key="4">
    <source>
        <dbReference type="ARBA" id="ARBA00022723"/>
    </source>
</evidence>
<accession>A0A839V5W7</accession>
<evidence type="ECO:0000256" key="2">
    <source>
        <dbReference type="ARBA" id="ARBA00006706"/>
    </source>
</evidence>
<keyword evidence="3 7" id="KW-0808">Transferase</keyword>
<evidence type="ECO:0000313" key="9">
    <source>
        <dbReference type="Proteomes" id="UP000547614"/>
    </source>
</evidence>
<evidence type="ECO:0000256" key="6">
    <source>
        <dbReference type="ARBA" id="ARBA00023229"/>
    </source>
</evidence>
<dbReference type="EC" id="2.5.1.10" evidence="8"/>
<name>A0A839V5W7_9GAMM</name>
<keyword evidence="5" id="KW-0460">Magnesium</keyword>
<dbReference type="GO" id="GO:0016114">
    <property type="term" value="P:terpenoid biosynthetic process"/>
    <property type="evidence" value="ECO:0007669"/>
    <property type="project" value="UniProtKB-ARBA"/>
</dbReference>
<evidence type="ECO:0000313" key="8">
    <source>
        <dbReference type="EMBL" id="MBB3190541.1"/>
    </source>
</evidence>
<gene>
    <name evidence="8" type="ORF">FHR94_001774</name>
</gene>
<evidence type="ECO:0000256" key="1">
    <source>
        <dbReference type="ARBA" id="ARBA00001946"/>
    </source>
</evidence>
<keyword evidence="4" id="KW-0479">Metal-binding</keyword>
<dbReference type="Gene3D" id="1.10.600.10">
    <property type="entry name" value="Farnesyl Diphosphate Synthase"/>
    <property type="match status" value="1"/>
</dbReference>
<dbReference type="GO" id="GO:0004161">
    <property type="term" value="F:dimethylallyltranstransferase activity"/>
    <property type="evidence" value="ECO:0007669"/>
    <property type="project" value="UniProtKB-EC"/>
</dbReference>
<comment type="cofactor">
    <cofactor evidence="1">
        <name>Mg(2+)</name>
        <dbReference type="ChEBI" id="CHEBI:18420"/>
    </cofactor>
</comment>
<evidence type="ECO:0000256" key="7">
    <source>
        <dbReference type="RuleBase" id="RU004466"/>
    </source>
</evidence>
<evidence type="ECO:0000256" key="3">
    <source>
        <dbReference type="ARBA" id="ARBA00022679"/>
    </source>
</evidence>
<reference evidence="8 9" key="1">
    <citation type="submission" date="2020-08" db="EMBL/GenBank/DDBJ databases">
        <title>Genomic Encyclopedia of Type Strains, Phase III (KMG-III): the genomes of soil and plant-associated and newly described type strains.</title>
        <authorList>
            <person name="Whitman W."/>
        </authorList>
    </citation>
    <scope>NUCLEOTIDE SEQUENCE [LARGE SCALE GENOMIC DNA]</scope>
    <source>
        <strain evidence="8 9">CECT 7282</strain>
    </source>
</reference>
<organism evidence="8 9">
    <name type="scientific">Halomonas cerina</name>
    <dbReference type="NCBI Taxonomy" id="447424"/>
    <lineage>
        <taxon>Bacteria</taxon>
        <taxon>Pseudomonadati</taxon>
        <taxon>Pseudomonadota</taxon>
        <taxon>Gammaproteobacteria</taxon>
        <taxon>Oceanospirillales</taxon>
        <taxon>Halomonadaceae</taxon>
        <taxon>Halomonas</taxon>
    </lineage>
</organism>
<dbReference type="InterPro" id="IPR008949">
    <property type="entry name" value="Isoprenoid_synthase_dom_sf"/>
</dbReference>
<proteinExistence type="inferred from homology"/>
<dbReference type="EC" id="2.5.1.1" evidence="8"/>
<dbReference type="Proteomes" id="UP000547614">
    <property type="component" value="Unassembled WGS sequence"/>
</dbReference>
<dbReference type="Pfam" id="PF00348">
    <property type="entry name" value="polyprenyl_synt"/>
    <property type="match status" value="1"/>
</dbReference>
<dbReference type="InterPro" id="IPR000092">
    <property type="entry name" value="Polyprenyl_synt"/>
</dbReference>
<dbReference type="SFLD" id="SFLDS00005">
    <property type="entry name" value="Isoprenoid_Synthase_Type_I"/>
    <property type="match status" value="1"/>
</dbReference>
<dbReference type="AlphaFoldDB" id="A0A839V5W7"/>
<dbReference type="EMBL" id="JACHXP010000007">
    <property type="protein sequence ID" value="MBB3190541.1"/>
    <property type="molecule type" value="Genomic_DNA"/>
</dbReference>
<dbReference type="PANTHER" id="PTHR43281:SF1">
    <property type="entry name" value="FARNESYL DIPHOSPHATE SYNTHASE"/>
    <property type="match status" value="1"/>
</dbReference>
<dbReference type="CDD" id="cd00685">
    <property type="entry name" value="Trans_IPPS_HT"/>
    <property type="match status" value="1"/>
</dbReference>
<keyword evidence="9" id="KW-1185">Reference proteome</keyword>
<sequence length="297" mass="32066">MGSFIANPAAMGEGRDAFTELRCRIDRRLEELLSECGDDPVSRAMRDSLLAPGRRVRPMLLVLAGQELNGELPALLDLGCAVEMVHTASLVLDDLPCMDDASLRRGRPTLHRQYGEDVAMLAVVALLSRASGVVAGTAGLPAQRRMQMVERLSLAVGIQGLVKGQYEDLHEACHPRSIEAVMTTNTRKTGVLFQATLFMAALAAGASEAAMTALDRFALALGQAYQLCDDLSDGSATHGKDVHQDRGKTTLVSLLGAEEAWRRLVIQLEEADRHLNAVYGANSSLSQFVHGLFPAFR</sequence>
<comment type="similarity">
    <text evidence="2 7">Belongs to the FPP/GGPP synthase family.</text>
</comment>
<comment type="caution">
    <text evidence="8">The sequence shown here is derived from an EMBL/GenBank/DDBJ whole genome shotgun (WGS) entry which is preliminary data.</text>
</comment>
<dbReference type="SUPFAM" id="SSF48576">
    <property type="entry name" value="Terpenoid synthases"/>
    <property type="match status" value="1"/>
</dbReference>
<dbReference type="GO" id="GO:0004337">
    <property type="term" value="F:(2E,6E)-farnesyl diphosphate synthase activity"/>
    <property type="evidence" value="ECO:0007669"/>
    <property type="project" value="UniProtKB-EC"/>
</dbReference>
<dbReference type="GO" id="GO:0046872">
    <property type="term" value="F:metal ion binding"/>
    <property type="evidence" value="ECO:0007669"/>
    <property type="project" value="UniProtKB-KW"/>
</dbReference>
<dbReference type="GO" id="GO:0004311">
    <property type="term" value="F:geranylgeranyl diphosphate synthase activity"/>
    <property type="evidence" value="ECO:0007669"/>
    <property type="project" value="UniProtKB-EC"/>
</dbReference>
<dbReference type="InterPro" id="IPR033749">
    <property type="entry name" value="Polyprenyl_synt_CS"/>
</dbReference>